<evidence type="ECO:0000256" key="1">
    <source>
        <dbReference type="SAM" id="MobiDB-lite"/>
    </source>
</evidence>
<dbReference type="EMBL" id="QCYY01002412">
    <property type="protein sequence ID" value="ROT70529.1"/>
    <property type="molecule type" value="Genomic_DNA"/>
</dbReference>
<feature type="compositionally biased region" description="Basic and acidic residues" evidence="1">
    <location>
        <begin position="133"/>
        <end position="145"/>
    </location>
</feature>
<keyword evidence="3" id="KW-1185">Reference proteome</keyword>
<organism evidence="2 3">
    <name type="scientific">Penaeus vannamei</name>
    <name type="common">Whiteleg shrimp</name>
    <name type="synonym">Litopenaeus vannamei</name>
    <dbReference type="NCBI Taxonomy" id="6689"/>
    <lineage>
        <taxon>Eukaryota</taxon>
        <taxon>Metazoa</taxon>
        <taxon>Ecdysozoa</taxon>
        <taxon>Arthropoda</taxon>
        <taxon>Crustacea</taxon>
        <taxon>Multicrustacea</taxon>
        <taxon>Malacostraca</taxon>
        <taxon>Eumalacostraca</taxon>
        <taxon>Eucarida</taxon>
        <taxon>Decapoda</taxon>
        <taxon>Dendrobranchiata</taxon>
        <taxon>Penaeoidea</taxon>
        <taxon>Penaeidae</taxon>
        <taxon>Penaeus</taxon>
    </lineage>
</organism>
<comment type="caution">
    <text evidence="2">The sequence shown here is derived from an EMBL/GenBank/DDBJ whole genome shotgun (WGS) entry which is preliminary data.</text>
</comment>
<proteinExistence type="predicted"/>
<accession>A0A3R7MV65</accession>
<reference evidence="2 3" key="2">
    <citation type="submission" date="2019-01" db="EMBL/GenBank/DDBJ databases">
        <title>The decoding of complex shrimp genome reveals the adaptation for benthos swimmer, frequently molting mechanism and breeding impact on genome.</title>
        <authorList>
            <person name="Sun Y."/>
            <person name="Gao Y."/>
            <person name="Yu Y."/>
        </authorList>
    </citation>
    <scope>NUCLEOTIDE SEQUENCE [LARGE SCALE GENOMIC DNA]</scope>
    <source>
        <tissue evidence="2">Muscle</tissue>
    </source>
</reference>
<reference evidence="2 3" key="1">
    <citation type="submission" date="2018-04" db="EMBL/GenBank/DDBJ databases">
        <authorList>
            <person name="Zhang X."/>
            <person name="Yuan J."/>
            <person name="Li F."/>
            <person name="Xiang J."/>
        </authorList>
    </citation>
    <scope>NUCLEOTIDE SEQUENCE [LARGE SCALE GENOMIC DNA]</scope>
    <source>
        <tissue evidence="2">Muscle</tissue>
    </source>
</reference>
<dbReference type="Proteomes" id="UP000283509">
    <property type="component" value="Unassembled WGS sequence"/>
</dbReference>
<evidence type="ECO:0000313" key="2">
    <source>
        <dbReference type="EMBL" id="ROT70529.1"/>
    </source>
</evidence>
<protein>
    <submittedName>
        <fullName evidence="2">Uncharacterized protein</fullName>
    </submittedName>
</protein>
<feature type="region of interest" description="Disordered" evidence="1">
    <location>
        <begin position="132"/>
        <end position="167"/>
    </location>
</feature>
<dbReference type="AlphaFoldDB" id="A0A3R7MV65"/>
<feature type="region of interest" description="Disordered" evidence="1">
    <location>
        <begin position="327"/>
        <end position="377"/>
    </location>
</feature>
<gene>
    <name evidence="2" type="ORF">C7M84_011135</name>
</gene>
<evidence type="ECO:0000313" key="3">
    <source>
        <dbReference type="Proteomes" id="UP000283509"/>
    </source>
</evidence>
<name>A0A3R7MV65_PENVA</name>
<sequence>MEYPTSQRDSSGRPRAQKDSSGNSPCKDALGNLRARDLVLVRSPCKGNYVLKTHRCKIGLVVEDFSGKKDSSWKPFRAKATASWKDLPCRDSSGSTLACKGTRLGGGIALSFPPRGAKKKKRLVWKTPSCKGRRLEDSPARDRLGKTPVQGTRLGRPSVKGPPLETSVHGTRLETSVQGTPTFGILSGTCSLGYPRARDLLNTLRVKGPLLETVRTRLGRSPARDSSFEDSRARTRLKTSVQGTRLLEDLLQGLVLQLSGKGLDSSWKILRARTPWKPPQGTRLEDSPCKDRLDLRQRDRHSRARTRWKLSARELVLESLRARTPLRLSGDSSGKTLRARTRLGRLPASPETQSRGRLPRARTRLEDSPCKDPLGPPCKDVSGRLSVQGLVLWKTLRARDSSWKTSVKRRRLGRLSAREKLFRARTRLGRLSVQGTRLESATRLGRLSVQGLVLEELSRARDSSWKALRAKRLSGRLSVQGRRLEDSPCKGGRLRARTRLEDSPWQGLSWKTCARTRLGRLSCKDSSWKTLRVDSSWNDFRARDSSTLGRLCKDSS</sequence>
<feature type="region of interest" description="Disordered" evidence="1">
    <location>
        <begin position="1"/>
        <end position="28"/>
    </location>
</feature>